<feature type="region of interest" description="Disordered" evidence="1">
    <location>
        <begin position="1"/>
        <end position="51"/>
    </location>
</feature>
<feature type="compositionally biased region" description="Polar residues" evidence="1">
    <location>
        <begin position="1"/>
        <end position="17"/>
    </location>
</feature>
<reference evidence="2" key="1">
    <citation type="journal article" date="2023" name="Mol. Phylogenet. Evol.">
        <title>Genome-scale phylogeny and comparative genomics of the fungal order Sordariales.</title>
        <authorList>
            <person name="Hensen N."/>
            <person name="Bonometti L."/>
            <person name="Westerberg I."/>
            <person name="Brannstrom I.O."/>
            <person name="Guillou S."/>
            <person name="Cros-Aarteil S."/>
            <person name="Calhoun S."/>
            <person name="Haridas S."/>
            <person name="Kuo A."/>
            <person name="Mondo S."/>
            <person name="Pangilinan J."/>
            <person name="Riley R."/>
            <person name="LaButti K."/>
            <person name="Andreopoulos B."/>
            <person name="Lipzen A."/>
            <person name="Chen C."/>
            <person name="Yan M."/>
            <person name="Daum C."/>
            <person name="Ng V."/>
            <person name="Clum A."/>
            <person name="Steindorff A."/>
            <person name="Ohm R.A."/>
            <person name="Martin F."/>
            <person name="Silar P."/>
            <person name="Natvig D.O."/>
            <person name="Lalanne C."/>
            <person name="Gautier V."/>
            <person name="Ament-Velasquez S.L."/>
            <person name="Kruys A."/>
            <person name="Hutchinson M.I."/>
            <person name="Powell A.J."/>
            <person name="Barry K."/>
            <person name="Miller A.N."/>
            <person name="Grigoriev I.V."/>
            <person name="Debuchy R."/>
            <person name="Gladieux P."/>
            <person name="Hiltunen Thoren M."/>
            <person name="Johannesson H."/>
        </authorList>
    </citation>
    <scope>NUCLEOTIDE SEQUENCE</scope>
    <source>
        <strain evidence="2">CBS 532.94</strain>
    </source>
</reference>
<feature type="compositionally biased region" description="Low complexity" evidence="1">
    <location>
        <begin position="343"/>
        <end position="358"/>
    </location>
</feature>
<accession>A0AAN7HGS0</accession>
<evidence type="ECO:0000313" key="2">
    <source>
        <dbReference type="EMBL" id="KAK4239839.1"/>
    </source>
</evidence>
<dbReference type="EMBL" id="MU860054">
    <property type="protein sequence ID" value="KAK4239839.1"/>
    <property type="molecule type" value="Genomic_DNA"/>
</dbReference>
<name>A0AAN7HGS0_9PEZI</name>
<evidence type="ECO:0000313" key="3">
    <source>
        <dbReference type="Proteomes" id="UP001303760"/>
    </source>
</evidence>
<proteinExistence type="predicted"/>
<comment type="caution">
    <text evidence="2">The sequence shown here is derived from an EMBL/GenBank/DDBJ whole genome shotgun (WGS) entry which is preliminary data.</text>
</comment>
<organism evidence="2 3">
    <name type="scientific">Achaetomium macrosporum</name>
    <dbReference type="NCBI Taxonomy" id="79813"/>
    <lineage>
        <taxon>Eukaryota</taxon>
        <taxon>Fungi</taxon>
        <taxon>Dikarya</taxon>
        <taxon>Ascomycota</taxon>
        <taxon>Pezizomycotina</taxon>
        <taxon>Sordariomycetes</taxon>
        <taxon>Sordariomycetidae</taxon>
        <taxon>Sordariales</taxon>
        <taxon>Chaetomiaceae</taxon>
        <taxon>Achaetomium</taxon>
    </lineage>
</organism>
<keyword evidence="3" id="KW-1185">Reference proteome</keyword>
<reference evidence="2" key="2">
    <citation type="submission" date="2023-05" db="EMBL/GenBank/DDBJ databases">
        <authorList>
            <consortium name="Lawrence Berkeley National Laboratory"/>
            <person name="Steindorff A."/>
            <person name="Hensen N."/>
            <person name="Bonometti L."/>
            <person name="Westerberg I."/>
            <person name="Brannstrom I.O."/>
            <person name="Guillou S."/>
            <person name="Cros-Aarteil S."/>
            <person name="Calhoun S."/>
            <person name="Haridas S."/>
            <person name="Kuo A."/>
            <person name="Mondo S."/>
            <person name="Pangilinan J."/>
            <person name="Riley R."/>
            <person name="Labutti K."/>
            <person name="Andreopoulos B."/>
            <person name="Lipzen A."/>
            <person name="Chen C."/>
            <person name="Yanf M."/>
            <person name="Daum C."/>
            <person name="Ng V."/>
            <person name="Clum A."/>
            <person name="Ohm R."/>
            <person name="Martin F."/>
            <person name="Silar P."/>
            <person name="Natvig D."/>
            <person name="Lalanne C."/>
            <person name="Gautier V."/>
            <person name="Ament-Velasquez S.L."/>
            <person name="Kruys A."/>
            <person name="Hutchinson M.I."/>
            <person name="Powell A.J."/>
            <person name="Barry K."/>
            <person name="Miller A.N."/>
            <person name="Grigoriev I.V."/>
            <person name="Debuchy R."/>
            <person name="Gladieux P."/>
            <person name="Thoren M.H."/>
            <person name="Johannesson H."/>
        </authorList>
    </citation>
    <scope>NUCLEOTIDE SEQUENCE</scope>
    <source>
        <strain evidence="2">CBS 532.94</strain>
    </source>
</reference>
<protein>
    <submittedName>
        <fullName evidence="2">Uncharacterized protein</fullName>
    </submittedName>
</protein>
<dbReference type="Proteomes" id="UP001303760">
    <property type="component" value="Unassembled WGS sequence"/>
</dbReference>
<feature type="compositionally biased region" description="Low complexity" evidence="1">
    <location>
        <begin position="18"/>
        <end position="27"/>
    </location>
</feature>
<dbReference type="AlphaFoldDB" id="A0AAN7HGS0"/>
<feature type="region of interest" description="Disordered" evidence="1">
    <location>
        <begin position="321"/>
        <end position="405"/>
    </location>
</feature>
<sequence length="405" mass="43491">MASVPKSTKPGQRQRPNSSTTAGTSSSRADDSIPFRLQKQNDENPDLAPNVPSGDPCHEAVAACIRLAFALLRVNDACCLIEMGQEAVKDLDPRYSLSHRPLSKIPEWAMVFWCRLSLNFVNVKLTNTKACGGWFEPSSKCAAKGRDGWQPGDAGTMFLNKFAVESMVMAKVGTTPAHREAYDRFLFVLGLAIARGVVTCFLRTLVGPEVPIEGPHGLDPGCLWEYRALGGLVKNYEEAGHALGQRQAGTVWLESLSGISRQVKVPSFGGNIPHVFTLPLETVGKKVDASALTNRTMEQVRDQASPRAGPPTGHIKLARDARPVQGKKASPAQGNPAHHHHTSNVSGGSNASTGNSTNRQERHNTAAPLAAGKSLRQLVTARYRPSSNTGPPDVKKKPAPDSMGT</sequence>
<gene>
    <name evidence="2" type="ORF">C8A03DRAFT_32117</name>
</gene>
<evidence type="ECO:0000256" key="1">
    <source>
        <dbReference type="SAM" id="MobiDB-lite"/>
    </source>
</evidence>